<dbReference type="OrthoDB" id="4827574at2"/>
<evidence type="ECO:0000259" key="1">
    <source>
        <dbReference type="Pfam" id="PF14062"/>
    </source>
</evidence>
<gene>
    <name evidence="2" type="ORF">SAMN04487970_104028</name>
</gene>
<dbReference type="InterPro" id="IPR025349">
    <property type="entry name" value="DUF4253"/>
</dbReference>
<protein>
    <recommendedName>
        <fullName evidence="1">DUF4253 domain-containing protein</fullName>
    </recommendedName>
</protein>
<proteinExistence type="predicted"/>
<name>A0A1G4T3A5_9BACL</name>
<dbReference type="AlphaFoldDB" id="A0A1G4T3A5"/>
<dbReference type="EMBL" id="FMTT01000040">
    <property type="protein sequence ID" value="SCW75295.1"/>
    <property type="molecule type" value="Genomic_DNA"/>
</dbReference>
<accession>A0A1G4T3A5</accession>
<dbReference type="Pfam" id="PF14062">
    <property type="entry name" value="DUF4253"/>
    <property type="match status" value="1"/>
</dbReference>
<organism evidence="2 3">
    <name type="scientific">Paenibacillus tianmuensis</name>
    <dbReference type="NCBI Taxonomy" id="624147"/>
    <lineage>
        <taxon>Bacteria</taxon>
        <taxon>Bacillati</taxon>
        <taxon>Bacillota</taxon>
        <taxon>Bacilli</taxon>
        <taxon>Bacillales</taxon>
        <taxon>Paenibacillaceae</taxon>
        <taxon>Paenibacillus</taxon>
    </lineage>
</organism>
<dbReference type="Proteomes" id="UP000198601">
    <property type="component" value="Unassembled WGS sequence"/>
</dbReference>
<sequence length="245" mass="28364">MTDDCKAILDFLNCDYELFENEKNGEKIVERFNKLTAQGKTDGFYPLIIVVSDILVEALEPVFDDYDVENTAEGIAAFRQMVTLESEKINAEDFLSERISEYMEMHKDMDVLGQFKPEEPNNCFWSFMNDDKPHEEIIIAKIPTKNPWELAAWIPMGGFNDCPAPAEQMAVFRYWYEKYGAVPAVVTYDNWEMQLTNPPLTLEASESLAKEHFAFCYDIVMQGSDNIRALASSLKDSTTWYFWWD</sequence>
<dbReference type="STRING" id="624147.SAMN04487970_104028"/>
<evidence type="ECO:0000313" key="3">
    <source>
        <dbReference type="Proteomes" id="UP000198601"/>
    </source>
</evidence>
<feature type="domain" description="DUF4253" evidence="1">
    <location>
        <begin position="139"/>
        <end position="245"/>
    </location>
</feature>
<keyword evidence="3" id="KW-1185">Reference proteome</keyword>
<dbReference type="RefSeq" id="WP_090675104.1">
    <property type="nucleotide sequence ID" value="NZ_FMTT01000040.1"/>
</dbReference>
<reference evidence="3" key="1">
    <citation type="submission" date="2016-10" db="EMBL/GenBank/DDBJ databases">
        <authorList>
            <person name="Varghese N."/>
            <person name="Submissions S."/>
        </authorList>
    </citation>
    <scope>NUCLEOTIDE SEQUENCE [LARGE SCALE GENOMIC DNA]</scope>
    <source>
        <strain evidence="3">CGMCC 1.8946</strain>
    </source>
</reference>
<evidence type="ECO:0000313" key="2">
    <source>
        <dbReference type="EMBL" id="SCW75295.1"/>
    </source>
</evidence>